<evidence type="ECO:0000313" key="2">
    <source>
        <dbReference type="Proteomes" id="UP000618240"/>
    </source>
</evidence>
<proteinExistence type="predicted"/>
<dbReference type="RefSeq" id="WP_225686850.1">
    <property type="nucleotide sequence ID" value="NZ_JAERSE020000002.1"/>
</dbReference>
<protein>
    <submittedName>
        <fullName evidence="1">GLPGLI family protein</fullName>
    </submittedName>
</protein>
<comment type="caution">
    <text evidence="1">The sequence shown here is derived from an EMBL/GenBank/DDBJ whole genome shotgun (WGS) entry which is preliminary data.</text>
</comment>
<sequence length="239" mass="27643">MFFTHGLAQQVHVKYYHVRSPIATLYEDLYVISIQDSIISFNSGGTTSAIKKSSKPVSKNYFISKITDNGKTKDFFFTGLNREMKYFIHDNVAKPVWKIDETKTNKILGYHCIKATANFRGSEVTAYFTKELPYSVGPFKFFGLPGVILDVRENNKNFNIWKAEKVELSVDPDINFTPKLDRYPKMNMKEFVEMKEALLHKEMTDIVNSMPQGTKIENGTFQKRPGLEKSFEWETMYAH</sequence>
<accession>A0ABS7ZYH5</accession>
<evidence type="ECO:0000313" key="1">
    <source>
        <dbReference type="EMBL" id="MCA6066612.1"/>
    </source>
</evidence>
<name>A0ABS7ZYH5_9FLAO</name>
<dbReference type="Pfam" id="PF09697">
    <property type="entry name" value="Porph_ging"/>
    <property type="match status" value="1"/>
</dbReference>
<reference evidence="1 2" key="1">
    <citation type="submission" date="2021-09" db="EMBL/GenBank/DDBJ databases">
        <title>Genome sequencing and assembly of Chryseobacterium sp. RG1.</title>
        <authorList>
            <person name="Chhetri G."/>
        </authorList>
    </citation>
    <scope>NUCLEOTIDE SEQUENCE [LARGE SCALE GENOMIC DNA]</scope>
    <source>
        <strain evidence="1 2">RG1</strain>
    </source>
</reference>
<dbReference type="EMBL" id="JAERSE020000002">
    <property type="protein sequence ID" value="MCA6066612.1"/>
    <property type="molecule type" value="Genomic_DNA"/>
</dbReference>
<dbReference type="NCBIfam" id="TIGR01200">
    <property type="entry name" value="GLPGLI"/>
    <property type="match status" value="1"/>
</dbReference>
<organism evidence="1 2">
    <name type="scientific">Chryseobacterium tagetis</name>
    <dbReference type="NCBI Taxonomy" id="2801334"/>
    <lineage>
        <taxon>Bacteria</taxon>
        <taxon>Pseudomonadati</taxon>
        <taxon>Bacteroidota</taxon>
        <taxon>Flavobacteriia</taxon>
        <taxon>Flavobacteriales</taxon>
        <taxon>Weeksellaceae</taxon>
        <taxon>Chryseobacterium group</taxon>
        <taxon>Chryseobacterium</taxon>
    </lineage>
</organism>
<dbReference type="Proteomes" id="UP000618240">
    <property type="component" value="Unassembled WGS sequence"/>
</dbReference>
<dbReference type="InterPro" id="IPR005901">
    <property type="entry name" value="GLPGLI"/>
</dbReference>
<keyword evidence="2" id="KW-1185">Reference proteome</keyword>
<gene>
    <name evidence="1" type="ORF">JI747_005440</name>
</gene>